<dbReference type="EMBL" id="NBXB01000038">
    <property type="protein sequence ID" value="RFA13097.1"/>
    <property type="molecule type" value="Genomic_DNA"/>
</dbReference>
<dbReference type="InterPro" id="IPR000835">
    <property type="entry name" value="HTH_MarR-typ"/>
</dbReference>
<comment type="caution">
    <text evidence="2">The sequence shown here is derived from an EMBL/GenBank/DDBJ whole genome shotgun (WGS) entry which is preliminary data.</text>
</comment>
<dbReference type="PANTHER" id="PTHR33164">
    <property type="entry name" value="TRANSCRIPTIONAL REGULATOR, MARR FAMILY"/>
    <property type="match status" value="1"/>
</dbReference>
<dbReference type="AlphaFoldDB" id="A0A3E0VW72"/>
<dbReference type="RefSeq" id="WP_216363481.1">
    <property type="nucleotide sequence ID" value="NZ_NBXB01000038.1"/>
</dbReference>
<organism evidence="2 3">
    <name type="scientific">Subtercola boreus</name>
    <dbReference type="NCBI Taxonomy" id="120213"/>
    <lineage>
        <taxon>Bacteria</taxon>
        <taxon>Bacillati</taxon>
        <taxon>Actinomycetota</taxon>
        <taxon>Actinomycetes</taxon>
        <taxon>Micrococcales</taxon>
        <taxon>Microbacteriaceae</taxon>
        <taxon>Subtercola</taxon>
    </lineage>
</organism>
<dbReference type="Gene3D" id="1.10.10.10">
    <property type="entry name" value="Winged helix-like DNA-binding domain superfamily/Winged helix DNA-binding domain"/>
    <property type="match status" value="1"/>
</dbReference>
<sequence length="182" mass="19874">MALLNPETDAAEAAHLIALPRTSTRMREANSAPADGAAEYAAALHQLDLGHRKLRTGFADHLGLTHNEYDAFMFITESQTTTPKDLAATLRFTTGATTAMIDRLENVDLVHRIPNPGDRRSVLLEPTPHGETQAAWVISNYIRIANDAVTSHTTLTAQALTDAISHITTIITNATEQHWQQS</sequence>
<dbReference type="SMART" id="SM00347">
    <property type="entry name" value="HTH_MARR"/>
    <property type="match status" value="1"/>
</dbReference>
<dbReference type="SUPFAM" id="SSF46785">
    <property type="entry name" value="Winged helix' DNA-binding domain"/>
    <property type="match status" value="1"/>
</dbReference>
<name>A0A3E0VW72_9MICO</name>
<accession>A0A3E0VW72</accession>
<evidence type="ECO:0000313" key="3">
    <source>
        <dbReference type="Proteomes" id="UP000256541"/>
    </source>
</evidence>
<dbReference type="GO" id="GO:0006950">
    <property type="term" value="P:response to stress"/>
    <property type="evidence" value="ECO:0007669"/>
    <property type="project" value="TreeGrafter"/>
</dbReference>
<dbReference type="Pfam" id="PF01047">
    <property type="entry name" value="MarR"/>
    <property type="match status" value="1"/>
</dbReference>
<evidence type="ECO:0000259" key="1">
    <source>
        <dbReference type="PROSITE" id="PS50995"/>
    </source>
</evidence>
<dbReference type="InterPro" id="IPR036388">
    <property type="entry name" value="WH-like_DNA-bd_sf"/>
</dbReference>
<reference evidence="2 3" key="1">
    <citation type="submission" date="2017-04" db="EMBL/GenBank/DDBJ databases">
        <title>Comparative genome analysis of Subtercola boreus.</title>
        <authorList>
            <person name="Cho Y.-J."/>
            <person name="Cho A."/>
            <person name="Kim O.-S."/>
            <person name="Lee J.-I."/>
        </authorList>
    </citation>
    <scope>NUCLEOTIDE SEQUENCE [LARGE SCALE GENOMIC DNA]</scope>
    <source>
        <strain evidence="2 3">P27479</strain>
    </source>
</reference>
<evidence type="ECO:0000313" key="2">
    <source>
        <dbReference type="EMBL" id="RFA13097.1"/>
    </source>
</evidence>
<gene>
    <name evidence="2" type="ORF">B7R22_14380</name>
</gene>
<proteinExistence type="predicted"/>
<dbReference type="InterPro" id="IPR039422">
    <property type="entry name" value="MarR/SlyA-like"/>
</dbReference>
<dbReference type="Proteomes" id="UP000256541">
    <property type="component" value="Unassembled WGS sequence"/>
</dbReference>
<feature type="domain" description="HTH marR-type" evidence="1">
    <location>
        <begin position="37"/>
        <end position="169"/>
    </location>
</feature>
<dbReference type="PANTHER" id="PTHR33164:SF43">
    <property type="entry name" value="HTH-TYPE TRANSCRIPTIONAL REPRESSOR YETL"/>
    <property type="match status" value="1"/>
</dbReference>
<dbReference type="PROSITE" id="PS50995">
    <property type="entry name" value="HTH_MARR_2"/>
    <property type="match status" value="1"/>
</dbReference>
<dbReference type="InterPro" id="IPR036390">
    <property type="entry name" value="WH_DNA-bd_sf"/>
</dbReference>
<protein>
    <recommendedName>
        <fullName evidence="1">HTH marR-type domain-containing protein</fullName>
    </recommendedName>
</protein>
<dbReference type="GO" id="GO:0003700">
    <property type="term" value="F:DNA-binding transcription factor activity"/>
    <property type="evidence" value="ECO:0007669"/>
    <property type="project" value="InterPro"/>
</dbReference>